<dbReference type="EC" id="1.2.1.2" evidence="2"/>
<dbReference type="Proteomes" id="UP000093954">
    <property type="component" value="Unassembled WGS sequence"/>
</dbReference>
<protein>
    <submittedName>
        <fullName evidence="2">Formate dehydrogenase H</fullName>
        <ecNumber evidence="2">1.1.99.33</ecNumber>
        <ecNumber evidence="2">1.2.1.2</ecNumber>
    </submittedName>
</protein>
<dbReference type="PATRIC" id="fig|1353534.3.peg.3493"/>
<organism evidence="2 3">
    <name type="scientific">Clostridium ragsdalei P11</name>
    <dbReference type="NCBI Taxonomy" id="1353534"/>
    <lineage>
        <taxon>Bacteria</taxon>
        <taxon>Bacillati</taxon>
        <taxon>Bacillota</taxon>
        <taxon>Clostridia</taxon>
        <taxon>Eubacteriales</taxon>
        <taxon>Clostridiaceae</taxon>
        <taxon>Clostridium</taxon>
    </lineage>
</organism>
<gene>
    <name evidence="2" type="primary">fdhF_6</name>
    <name evidence="2" type="ORF">CLRAG_34290</name>
</gene>
<comment type="caution">
    <text evidence="2">The sequence shown here is derived from an EMBL/GenBank/DDBJ whole genome shotgun (WGS) entry which is preliminary data.</text>
</comment>
<dbReference type="InterPro" id="IPR006656">
    <property type="entry name" value="Mopterin_OxRdtase"/>
</dbReference>
<dbReference type="Gene3D" id="3.40.228.10">
    <property type="entry name" value="Dimethylsulfoxide Reductase, domain 2"/>
    <property type="match status" value="1"/>
</dbReference>
<keyword evidence="3" id="KW-1185">Reference proteome</keyword>
<dbReference type="EMBL" id="LROS01000060">
    <property type="protein sequence ID" value="OBR90526.1"/>
    <property type="molecule type" value="Genomic_DNA"/>
</dbReference>
<dbReference type="PANTHER" id="PTHR43742:SF2">
    <property type="entry name" value="ASSIMILATORY NITRATE REDUCTASE CATALYTIC SUBUNIT"/>
    <property type="match status" value="1"/>
</dbReference>
<dbReference type="EC" id="1.1.99.33" evidence="2"/>
<dbReference type="AlphaFoldDB" id="A0A1A6AKE3"/>
<proteinExistence type="predicted"/>
<reference evidence="2 3" key="1">
    <citation type="journal article" date="2012" name="Front. Microbiol.">
        <title>Draft Genome Sequence of the Virulent Strain 01-B526 of the Fish Pathogen Aeromonas salmonicida.</title>
        <authorList>
            <person name="Charette S.J."/>
            <person name="Brochu F."/>
            <person name="Boyle B."/>
            <person name="Filion G."/>
            <person name="Tanaka K.H."/>
            <person name="Derome N."/>
        </authorList>
    </citation>
    <scope>NUCLEOTIDE SEQUENCE [LARGE SCALE GENOMIC DNA]</scope>
    <source>
        <strain evidence="2 3">P11</strain>
    </source>
</reference>
<dbReference type="Pfam" id="PF00384">
    <property type="entry name" value="Molybdopterin"/>
    <property type="match status" value="1"/>
</dbReference>
<evidence type="ECO:0000313" key="3">
    <source>
        <dbReference type="Proteomes" id="UP000093954"/>
    </source>
</evidence>
<keyword evidence="2" id="KW-0560">Oxidoreductase</keyword>
<evidence type="ECO:0000259" key="1">
    <source>
        <dbReference type="Pfam" id="PF00384"/>
    </source>
</evidence>
<accession>A0A1A6AKE3</accession>
<sequence>MSGLGTAFGSGAMTNSIYELDEMGPKDAIFAIGTNTTECHPIIGIKMLKAKERGTKLVVADPRKTDVALHADIWLRHKPGTDVALLNGMSY</sequence>
<feature type="domain" description="Molybdopterin oxidoreductase" evidence="1">
    <location>
        <begin position="12"/>
        <end position="90"/>
    </location>
</feature>
<evidence type="ECO:0000313" key="2">
    <source>
        <dbReference type="EMBL" id="OBR90526.1"/>
    </source>
</evidence>
<dbReference type="PANTHER" id="PTHR43742">
    <property type="entry name" value="TRIMETHYLAMINE-N-OXIDE REDUCTASE"/>
    <property type="match status" value="1"/>
</dbReference>
<dbReference type="InterPro" id="IPR050612">
    <property type="entry name" value="Prok_Mopterin_Oxidored"/>
</dbReference>
<dbReference type="SUPFAM" id="SSF53706">
    <property type="entry name" value="Formate dehydrogenase/DMSO reductase, domains 1-3"/>
    <property type="match status" value="1"/>
</dbReference>
<dbReference type="GO" id="GO:0016491">
    <property type="term" value="F:oxidoreductase activity"/>
    <property type="evidence" value="ECO:0007669"/>
    <property type="project" value="UniProtKB-KW"/>
</dbReference>
<name>A0A1A6AKE3_9CLOT</name>